<organism evidence="2 3">
    <name type="scientific">Methanorbis rubei</name>
    <dbReference type="NCBI Taxonomy" id="3028300"/>
    <lineage>
        <taxon>Archaea</taxon>
        <taxon>Methanobacteriati</taxon>
        <taxon>Methanobacteriota</taxon>
        <taxon>Stenosarchaea group</taxon>
        <taxon>Methanomicrobia</taxon>
        <taxon>Methanomicrobiales</taxon>
        <taxon>Methanocorpusculaceae</taxon>
        <taxon>Methanorbis</taxon>
    </lineage>
</organism>
<feature type="coiled-coil region" evidence="1">
    <location>
        <begin position="240"/>
        <end position="320"/>
    </location>
</feature>
<feature type="coiled-coil region" evidence="1">
    <location>
        <begin position="123"/>
        <end position="164"/>
    </location>
</feature>
<keyword evidence="1" id="KW-0175">Coiled coil</keyword>
<dbReference type="AlphaFoldDB" id="A0AAE4MHG4"/>
<sequence>MVDNNTTGGSDRYRKLSGAGVSERLFSWGKVQSEIVSAENEYLEIANSLSSANRNIDQLKCENAALTEKYEQATIQFIQLSEKLAGETIAHQLLKDSYEANSQNWSDDEKIKELEIHNQHIELAAKMSEISRLEAELESSLTRYQELETQLAENKTELAEIDAKYHVLTSDYAGLVCEKNDSVAASEENISRLTLTHEKEIETLNADFNERSRLFVPTIHELTRTVDSWKYQRECDLTEIHRLKTDLDEKCAEAEELKRELSELHDVKRQMLNDINRIGFASVKTNLENQTKQEQLKEQQAKLSREISHLEQTKHSLESDLCAKKDTLSTYSAITSEILDEWKEHPLRTKSAITDAAGTAPAEEKYGFLATISGHHVVFAPFAPKSYEELRGADAKVRETAKKLAAGLGTANCRKEAFIVVPDECMMYITKTLYASPACSVEVITPSQVIAAVRTVARFVVYEKTQTR</sequence>
<evidence type="ECO:0000313" key="2">
    <source>
        <dbReference type="EMBL" id="MDV0443548.1"/>
    </source>
</evidence>
<keyword evidence="3" id="KW-1185">Reference proteome</keyword>
<reference evidence="2 3" key="1">
    <citation type="submission" date="2023-06" db="EMBL/GenBank/DDBJ databases">
        <title>Genome sequence of Methancorpusculaceae sp. Cs1.</title>
        <authorList>
            <person name="Protasov E."/>
            <person name="Platt K."/>
            <person name="Poehlein A."/>
            <person name="Daniel R."/>
            <person name="Brune A."/>
        </authorList>
    </citation>
    <scope>NUCLEOTIDE SEQUENCE [LARGE SCALE GENOMIC DNA]</scope>
    <source>
        <strain evidence="2 3">Cs1</strain>
    </source>
</reference>
<accession>A0AAE4MHG4</accession>
<comment type="caution">
    <text evidence="2">The sequence shown here is derived from an EMBL/GenBank/DDBJ whole genome shotgun (WGS) entry which is preliminary data.</text>
</comment>
<evidence type="ECO:0000256" key="1">
    <source>
        <dbReference type="SAM" id="Coils"/>
    </source>
</evidence>
<dbReference type="Proteomes" id="UP001283212">
    <property type="component" value="Unassembled WGS sequence"/>
</dbReference>
<gene>
    <name evidence="2" type="ORF">McpCs1_09260</name>
</gene>
<proteinExistence type="predicted"/>
<protein>
    <submittedName>
        <fullName evidence="2">Uncharacterized protein</fullName>
    </submittedName>
</protein>
<evidence type="ECO:0000313" key="3">
    <source>
        <dbReference type="Proteomes" id="UP001283212"/>
    </source>
</evidence>
<dbReference type="EMBL" id="JAWDKB010000003">
    <property type="protein sequence ID" value="MDV0443548.1"/>
    <property type="molecule type" value="Genomic_DNA"/>
</dbReference>
<feature type="coiled-coil region" evidence="1">
    <location>
        <begin position="42"/>
        <end position="83"/>
    </location>
</feature>
<dbReference type="RefSeq" id="WP_338096071.1">
    <property type="nucleotide sequence ID" value="NZ_JAWDKB010000003.1"/>
</dbReference>
<name>A0AAE4MHG4_9EURY</name>